<reference evidence="7" key="1">
    <citation type="journal article" date="2019" name="Int. J. Syst. Evol. Microbiol.">
        <title>The Global Catalogue of Microorganisms (GCM) 10K type strain sequencing project: providing services to taxonomists for standard genome sequencing and annotation.</title>
        <authorList>
            <consortium name="The Broad Institute Genomics Platform"/>
            <consortium name="The Broad Institute Genome Sequencing Center for Infectious Disease"/>
            <person name="Wu L."/>
            <person name="Ma J."/>
        </authorList>
    </citation>
    <scope>NUCLEOTIDE SEQUENCE [LARGE SCALE GENOMIC DNA]</scope>
    <source>
        <strain evidence="7">CCM 8931</strain>
    </source>
</reference>
<dbReference type="PROSITE" id="PS50931">
    <property type="entry name" value="HTH_LYSR"/>
    <property type="match status" value="1"/>
</dbReference>
<name>A0ABW4BXQ0_9LACO</name>
<evidence type="ECO:0000256" key="1">
    <source>
        <dbReference type="ARBA" id="ARBA00009437"/>
    </source>
</evidence>
<evidence type="ECO:0000313" key="7">
    <source>
        <dbReference type="Proteomes" id="UP001597188"/>
    </source>
</evidence>
<dbReference type="SUPFAM" id="SSF46785">
    <property type="entry name" value="Winged helix' DNA-binding domain"/>
    <property type="match status" value="1"/>
</dbReference>
<dbReference type="InterPro" id="IPR005119">
    <property type="entry name" value="LysR_subst-bd"/>
</dbReference>
<proteinExistence type="inferred from homology"/>
<dbReference type="SUPFAM" id="SSF53850">
    <property type="entry name" value="Periplasmic binding protein-like II"/>
    <property type="match status" value="1"/>
</dbReference>
<dbReference type="InterPro" id="IPR036388">
    <property type="entry name" value="WH-like_DNA-bd_sf"/>
</dbReference>
<organism evidence="6 7">
    <name type="scientific">Lactiplantibacillus songbeiensis</name>
    <dbReference type="NCBI Taxonomy" id="2559920"/>
    <lineage>
        <taxon>Bacteria</taxon>
        <taxon>Bacillati</taxon>
        <taxon>Bacillota</taxon>
        <taxon>Bacilli</taxon>
        <taxon>Lactobacillales</taxon>
        <taxon>Lactobacillaceae</taxon>
        <taxon>Lactiplantibacillus</taxon>
    </lineage>
</organism>
<keyword evidence="4" id="KW-0804">Transcription</keyword>
<comment type="caution">
    <text evidence="6">The sequence shown here is derived from an EMBL/GenBank/DDBJ whole genome shotgun (WGS) entry which is preliminary data.</text>
</comment>
<dbReference type="Proteomes" id="UP001597188">
    <property type="component" value="Unassembled WGS sequence"/>
</dbReference>
<evidence type="ECO:0000256" key="2">
    <source>
        <dbReference type="ARBA" id="ARBA00023015"/>
    </source>
</evidence>
<dbReference type="PANTHER" id="PTHR30346:SF0">
    <property type="entry name" value="HCA OPERON TRANSCRIPTIONAL ACTIVATOR HCAR"/>
    <property type="match status" value="1"/>
</dbReference>
<keyword evidence="2" id="KW-0805">Transcription regulation</keyword>
<dbReference type="InterPro" id="IPR000847">
    <property type="entry name" value="LysR_HTH_N"/>
</dbReference>
<dbReference type="CDD" id="cd05466">
    <property type="entry name" value="PBP2_LTTR_substrate"/>
    <property type="match status" value="1"/>
</dbReference>
<feature type="domain" description="HTH lysR-type" evidence="5">
    <location>
        <begin position="1"/>
        <end position="58"/>
    </location>
</feature>
<dbReference type="PANTHER" id="PTHR30346">
    <property type="entry name" value="TRANSCRIPTIONAL DUAL REGULATOR HCAR-RELATED"/>
    <property type="match status" value="1"/>
</dbReference>
<dbReference type="Pfam" id="PF00126">
    <property type="entry name" value="HTH_1"/>
    <property type="match status" value="1"/>
</dbReference>
<evidence type="ECO:0000313" key="6">
    <source>
        <dbReference type="EMBL" id="MFD1420021.1"/>
    </source>
</evidence>
<evidence type="ECO:0000256" key="3">
    <source>
        <dbReference type="ARBA" id="ARBA00023125"/>
    </source>
</evidence>
<dbReference type="EMBL" id="JBHTOJ010000008">
    <property type="protein sequence ID" value="MFD1420021.1"/>
    <property type="molecule type" value="Genomic_DNA"/>
</dbReference>
<protein>
    <submittedName>
        <fullName evidence="6">LysR substrate-binding domain-containing protein</fullName>
    </submittedName>
</protein>
<dbReference type="Pfam" id="PF03466">
    <property type="entry name" value="LysR_substrate"/>
    <property type="match status" value="1"/>
</dbReference>
<comment type="similarity">
    <text evidence="1">Belongs to the LysR transcriptional regulatory family.</text>
</comment>
<evidence type="ECO:0000256" key="4">
    <source>
        <dbReference type="ARBA" id="ARBA00023163"/>
    </source>
</evidence>
<accession>A0ABW4BXQ0</accession>
<dbReference type="RefSeq" id="WP_137634516.1">
    <property type="nucleotide sequence ID" value="NZ_BJDL01000010.1"/>
</dbReference>
<sequence length="295" mass="33653">MNIELIQLFLEVVELGSFKKVAERHLISQRAVSKKIGTLEMDLGVALFKRQANRISLTPAGHFFYTASQEMTNRFSEALREIQTLSGNTQEVLSVGYFSIFESHVMQARFQTFKQAHPAINLIFREESIEHLSQSILNGDLDLAFTIVYGQEPFLPNSQVQSKTVLEREMVLGISKQNPLSQQDSVLPRDLADTKVLYYSAENSAFLQRSFETRNPELDPHQLQRVTSVEQMELLVALDQAVAFYPADINDPLLNPNRQINFVPVQGNDQTYHLVEFWHAGNQNPALTKYQHLML</sequence>
<keyword evidence="3" id="KW-0238">DNA-binding</keyword>
<dbReference type="InterPro" id="IPR036390">
    <property type="entry name" value="WH_DNA-bd_sf"/>
</dbReference>
<gene>
    <name evidence="6" type="ORF">ACFQ5L_03475</name>
</gene>
<keyword evidence="7" id="KW-1185">Reference proteome</keyword>
<evidence type="ECO:0000259" key="5">
    <source>
        <dbReference type="PROSITE" id="PS50931"/>
    </source>
</evidence>
<dbReference type="Gene3D" id="1.10.10.10">
    <property type="entry name" value="Winged helix-like DNA-binding domain superfamily/Winged helix DNA-binding domain"/>
    <property type="match status" value="1"/>
</dbReference>
<dbReference type="Gene3D" id="3.40.190.10">
    <property type="entry name" value="Periplasmic binding protein-like II"/>
    <property type="match status" value="2"/>
</dbReference>